<keyword evidence="1" id="KW-0408">Iron</keyword>
<feature type="domain" description="Ferrous iron transporter FeoA-like" evidence="2">
    <location>
        <begin position="1"/>
        <end position="72"/>
    </location>
</feature>
<proteinExistence type="predicted"/>
<evidence type="ECO:0000256" key="1">
    <source>
        <dbReference type="ARBA" id="ARBA00023004"/>
    </source>
</evidence>
<dbReference type="EMBL" id="LBBT01000001">
    <property type="protein sequence ID" value="KKY03029.1"/>
    <property type="molecule type" value="Genomic_DNA"/>
</dbReference>
<dbReference type="GO" id="GO:0046914">
    <property type="term" value="F:transition metal ion binding"/>
    <property type="evidence" value="ECO:0007669"/>
    <property type="project" value="InterPro"/>
</dbReference>
<dbReference type="InterPro" id="IPR038157">
    <property type="entry name" value="FeoA_core_dom"/>
</dbReference>
<dbReference type="OrthoDB" id="9811076at2"/>
<accession>A0A0M3DNJ6</accession>
<dbReference type="SMART" id="SM00899">
    <property type="entry name" value="FeoA"/>
    <property type="match status" value="1"/>
</dbReference>
<dbReference type="InterPro" id="IPR007167">
    <property type="entry name" value="Fe-transptr_FeoA-like"/>
</dbReference>
<dbReference type="InterPro" id="IPR008988">
    <property type="entry name" value="Transcriptional_repressor_C"/>
</dbReference>
<evidence type="ECO:0000313" key="3">
    <source>
        <dbReference type="EMBL" id="KKY03029.1"/>
    </source>
</evidence>
<gene>
    <name evidence="3" type="ORF">VN21_00005</name>
</gene>
<protein>
    <submittedName>
        <fullName evidence="3">Iron transporter FeoA</fullName>
    </submittedName>
</protein>
<dbReference type="Pfam" id="PF04023">
    <property type="entry name" value="FeoA"/>
    <property type="match status" value="1"/>
</dbReference>
<evidence type="ECO:0000259" key="2">
    <source>
        <dbReference type="SMART" id="SM00899"/>
    </source>
</evidence>
<dbReference type="PANTHER" id="PTHR42954">
    <property type="entry name" value="FE(2+) TRANSPORT PROTEIN A"/>
    <property type="match status" value="1"/>
</dbReference>
<dbReference type="Gene3D" id="2.30.30.90">
    <property type="match status" value="1"/>
</dbReference>
<sequence>MSVNKLSIGSSGIVDYIFGENDFTRRLLALGCIEGTKITVKKIAPLGDPIIVNFRGFDIALRKKEAEYIKIK</sequence>
<organism evidence="3 4">
    <name type="scientific">Paraclostridium benzoelyticum</name>
    <dbReference type="NCBI Taxonomy" id="1629550"/>
    <lineage>
        <taxon>Bacteria</taxon>
        <taxon>Bacillati</taxon>
        <taxon>Bacillota</taxon>
        <taxon>Clostridia</taxon>
        <taxon>Peptostreptococcales</taxon>
        <taxon>Peptostreptococcaceae</taxon>
        <taxon>Paraclostridium</taxon>
    </lineage>
</organism>
<dbReference type="InterPro" id="IPR052713">
    <property type="entry name" value="FeoA"/>
</dbReference>
<dbReference type="AlphaFoldDB" id="A0A0M3DNJ6"/>
<dbReference type="SUPFAM" id="SSF50037">
    <property type="entry name" value="C-terminal domain of transcriptional repressors"/>
    <property type="match status" value="1"/>
</dbReference>
<dbReference type="RefSeq" id="WP_046821459.1">
    <property type="nucleotide sequence ID" value="NZ_LBBT01000001.1"/>
</dbReference>
<keyword evidence="4" id="KW-1185">Reference proteome</keyword>
<name>A0A0M3DNJ6_9FIRM</name>
<dbReference type="PANTHER" id="PTHR42954:SF2">
    <property type="entry name" value="FE(2+) TRANSPORT PROTEIN A"/>
    <property type="match status" value="1"/>
</dbReference>
<dbReference type="Proteomes" id="UP000034407">
    <property type="component" value="Unassembled WGS sequence"/>
</dbReference>
<comment type="caution">
    <text evidence="3">The sequence shown here is derived from an EMBL/GenBank/DDBJ whole genome shotgun (WGS) entry which is preliminary data.</text>
</comment>
<reference evidence="3 4" key="1">
    <citation type="submission" date="2015-04" db="EMBL/GenBank/DDBJ databases">
        <title>Microcin producing Clostridium sp. JC272T.</title>
        <authorList>
            <person name="Jyothsna T."/>
            <person name="Sasikala C."/>
            <person name="Ramana C."/>
        </authorList>
    </citation>
    <scope>NUCLEOTIDE SEQUENCE [LARGE SCALE GENOMIC DNA]</scope>
    <source>
        <strain evidence="3 4">JC272</strain>
    </source>
</reference>
<evidence type="ECO:0000313" key="4">
    <source>
        <dbReference type="Proteomes" id="UP000034407"/>
    </source>
</evidence>
<dbReference type="PATRIC" id="fig|1629550.3.peg.1"/>